<feature type="chain" id="PRO_5011999316" description="Peptidase S8/S53 domain-containing protein" evidence="7">
    <location>
        <begin position="16"/>
        <end position="390"/>
    </location>
</feature>
<dbReference type="InterPro" id="IPR034193">
    <property type="entry name" value="PCSK9_ProteinaseK-like"/>
</dbReference>
<evidence type="ECO:0000256" key="4">
    <source>
        <dbReference type="ARBA" id="ARBA00022825"/>
    </source>
</evidence>
<protein>
    <recommendedName>
        <fullName evidence="8">Peptidase S8/S53 domain-containing protein</fullName>
    </recommendedName>
</protein>
<dbReference type="InterPro" id="IPR050131">
    <property type="entry name" value="Peptidase_S8_subtilisin-like"/>
</dbReference>
<dbReference type="Pfam" id="PF00082">
    <property type="entry name" value="Peptidase_S8"/>
    <property type="match status" value="1"/>
</dbReference>
<dbReference type="OrthoDB" id="206201at2759"/>
<dbReference type="EMBL" id="NJEU01000214">
    <property type="protein sequence ID" value="PHH78661.1"/>
    <property type="molecule type" value="Genomic_DNA"/>
</dbReference>
<dbReference type="SUPFAM" id="SSF54897">
    <property type="entry name" value="Protease propeptides/inhibitors"/>
    <property type="match status" value="1"/>
</dbReference>
<evidence type="ECO:0000256" key="2">
    <source>
        <dbReference type="ARBA" id="ARBA00022670"/>
    </source>
</evidence>
<reference evidence="9 10" key="1">
    <citation type="submission" date="2017-06" db="EMBL/GenBank/DDBJ databases">
        <title>Ant-infecting Ophiocordyceps genomes reveal a high diversity of potential behavioral manipulation genes and a possible major role for enterotoxins.</title>
        <authorList>
            <person name="De Bekker C."/>
            <person name="Evans H.C."/>
            <person name="Brachmann A."/>
            <person name="Hughes D.P."/>
        </authorList>
    </citation>
    <scope>NUCLEOTIDE SEQUENCE [LARGE SCALE GENOMIC DNA]</scope>
    <source>
        <strain evidence="9 10">1348a</strain>
    </source>
</reference>
<name>A0A2C5ZHI1_9HYPO</name>
<dbReference type="Proteomes" id="UP000224854">
    <property type="component" value="Unassembled WGS sequence"/>
</dbReference>
<feature type="domain" description="Peptidase S8/S53" evidence="8">
    <location>
        <begin position="145"/>
        <end position="366"/>
    </location>
</feature>
<dbReference type="PROSITE" id="PS00138">
    <property type="entry name" value="SUBTILASE_SER"/>
    <property type="match status" value="1"/>
</dbReference>
<feature type="signal peptide" evidence="7">
    <location>
        <begin position="1"/>
        <end position="15"/>
    </location>
</feature>
<dbReference type="SUPFAM" id="SSF52743">
    <property type="entry name" value="Subtilisin-like"/>
    <property type="match status" value="1"/>
</dbReference>
<dbReference type="PRINTS" id="PR00723">
    <property type="entry name" value="SUBTILISIN"/>
</dbReference>
<keyword evidence="3 5" id="KW-0378">Hydrolase</keyword>
<organism evidence="9 10">
    <name type="scientific">Ophiocordyceps australis</name>
    <dbReference type="NCBI Taxonomy" id="1399860"/>
    <lineage>
        <taxon>Eukaryota</taxon>
        <taxon>Fungi</taxon>
        <taxon>Dikarya</taxon>
        <taxon>Ascomycota</taxon>
        <taxon>Pezizomycotina</taxon>
        <taxon>Sordariomycetes</taxon>
        <taxon>Hypocreomycetidae</taxon>
        <taxon>Hypocreales</taxon>
        <taxon>Ophiocordycipitaceae</taxon>
        <taxon>Ophiocordyceps</taxon>
    </lineage>
</organism>
<dbReference type="CDD" id="cd04077">
    <property type="entry name" value="Peptidases_S8_PCSK9_ProteinaseK_like"/>
    <property type="match status" value="1"/>
</dbReference>
<dbReference type="InterPro" id="IPR015500">
    <property type="entry name" value="Peptidase_S8_subtilisin-rel"/>
</dbReference>
<dbReference type="InterPro" id="IPR036852">
    <property type="entry name" value="Peptidase_S8/S53_dom_sf"/>
</dbReference>
<keyword evidence="4 5" id="KW-0720">Serine protease</keyword>
<evidence type="ECO:0000256" key="6">
    <source>
        <dbReference type="RuleBase" id="RU003355"/>
    </source>
</evidence>
<comment type="caution">
    <text evidence="9">The sequence shown here is derived from an EMBL/GenBank/DDBJ whole genome shotgun (WGS) entry which is preliminary data.</text>
</comment>
<dbReference type="InterPro" id="IPR023827">
    <property type="entry name" value="Peptidase_S8_Asp-AS"/>
</dbReference>
<gene>
    <name evidence="9" type="ORF">CDD82_2923</name>
</gene>
<keyword evidence="7" id="KW-0732">Signal</keyword>
<dbReference type="PROSITE" id="PS00136">
    <property type="entry name" value="SUBTILASE_ASP"/>
    <property type="match status" value="1"/>
</dbReference>
<dbReference type="GO" id="GO:0005576">
    <property type="term" value="C:extracellular region"/>
    <property type="evidence" value="ECO:0007669"/>
    <property type="project" value="UniProtKB-ARBA"/>
</dbReference>
<comment type="similarity">
    <text evidence="1 5 6">Belongs to the peptidase S8 family.</text>
</comment>
<proteinExistence type="inferred from homology"/>
<keyword evidence="10" id="KW-1185">Reference proteome</keyword>
<feature type="active site" description="Charge relay system" evidence="5">
    <location>
        <position position="333"/>
    </location>
</feature>
<dbReference type="GO" id="GO:0004252">
    <property type="term" value="F:serine-type endopeptidase activity"/>
    <property type="evidence" value="ECO:0007669"/>
    <property type="project" value="UniProtKB-UniRule"/>
</dbReference>
<evidence type="ECO:0000313" key="10">
    <source>
        <dbReference type="Proteomes" id="UP000224854"/>
    </source>
</evidence>
<dbReference type="AlphaFoldDB" id="A0A2C5ZHI1"/>
<evidence type="ECO:0000256" key="3">
    <source>
        <dbReference type="ARBA" id="ARBA00022801"/>
    </source>
</evidence>
<dbReference type="PANTHER" id="PTHR43806:SF58">
    <property type="entry name" value="ALKALINE PROTEASE 1-RELATED"/>
    <property type="match status" value="1"/>
</dbReference>
<evidence type="ECO:0000256" key="5">
    <source>
        <dbReference type="PROSITE-ProRule" id="PRU01240"/>
    </source>
</evidence>
<dbReference type="InterPro" id="IPR000209">
    <property type="entry name" value="Peptidase_S8/S53_dom"/>
</dbReference>
<keyword evidence="2 5" id="KW-0645">Protease</keyword>
<accession>A0A2C5ZHI1</accession>
<dbReference type="InterPro" id="IPR037045">
    <property type="entry name" value="S8pro/Inhibitor_I9_sf"/>
</dbReference>
<evidence type="ECO:0000256" key="7">
    <source>
        <dbReference type="SAM" id="SignalP"/>
    </source>
</evidence>
<feature type="active site" description="Charge relay system" evidence="5">
    <location>
        <position position="178"/>
    </location>
</feature>
<feature type="active site" description="Charge relay system" evidence="5">
    <location>
        <position position="147"/>
    </location>
</feature>
<dbReference type="Gene3D" id="3.30.70.80">
    <property type="entry name" value="Peptidase S8 propeptide/proteinase inhibitor I9"/>
    <property type="match status" value="1"/>
</dbReference>
<dbReference type="PANTHER" id="PTHR43806">
    <property type="entry name" value="PEPTIDASE S8"/>
    <property type="match status" value="1"/>
</dbReference>
<evidence type="ECO:0000259" key="8">
    <source>
        <dbReference type="Pfam" id="PF00082"/>
    </source>
</evidence>
<dbReference type="PROSITE" id="PS00137">
    <property type="entry name" value="SUBTILASE_HIS"/>
    <property type="match status" value="1"/>
</dbReference>
<dbReference type="GO" id="GO:0006508">
    <property type="term" value="P:proteolysis"/>
    <property type="evidence" value="ECO:0007669"/>
    <property type="project" value="UniProtKB-KW"/>
</dbReference>
<dbReference type="PROSITE" id="PS51892">
    <property type="entry name" value="SUBTILASE"/>
    <property type="match status" value="1"/>
</dbReference>
<dbReference type="InterPro" id="IPR022398">
    <property type="entry name" value="Peptidase_S8_His-AS"/>
</dbReference>
<dbReference type="Gene3D" id="3.40.50.200">
    <property type="entry name" value="Peptidase S8/S53 domain"/>
    <property type="match status" value="1"/>
</dbReference>
<dbReference type="InterPro" id="IPR023828">
    <property type="entry name" value="Peptidase_S8_Ser-AS"/>
</dbReference>
<sequence>MMLIALLSVVALAVASPVEKRKVPAPILESRSDGAVPMPDRYIVKFKTDTAKAELEDAMALLGQQADHIFRQIFQGFASMIDQPTLDSLRFLPQVDYIERDSLVSISAFNEQKNPPWGLSRISHRKANGKYVYHESAGAGTCSYVIDTGIDASHPDFQGRALQIGTSVPGQWDDGHGHGTHVAGTIGSLSYGVAKKTQLYGIKVLDNQGLGSISSLIAGIEHVAKDAPNRSCPNGVLVNLSVTAPYSQAANNATASLTQRGFFVAVAAGNKNSDVSHFSPASEASACTVGGTGQDDRRYEMSNWGRQVDIMAPAVNVESLWPGRRTAFSTGTSMATPHIVGLAAYLATLDRSVASPSMCQRIQQLAAKNIIPNQHPHTLNLLAYNGNPMG</sequence>
<dbReference type="FunFam" id="3.40.50.200:FF:000014">
    <property type="entry name" value="Proteinase K"/>
    <property type="match status" value="1"/>
</dbReference>
<evidence type="ECO:0000256" key="1">
    <source>
        <dbReference type="ARBA" id="ARBA00011073"/>
    </source>
</evidence>
<evidence type="ECO:0000313" key="9">
    <source>
        <dbReference type="EMBL" id="PHH78661.1"/>
    </source>
</evidence>